<dbReference type="EMBL" id="JAFKCW010000001">
    <property type="protein sequence ID" value="MBN7799878.1"/>
    <property type="molecule type" value="Genomic_DNA"/>
</dbReference>
<feature type="signal peptide" evidence="1">
    <location>
        <begin position="1"/>
        <end position="21"/>
    </location>
</feature>
<reference evidence="2 3" key="1">
    <citation type="submission" date="2021-03" db="EMBL/GenBank/DDBJ databases">
        <title>novel species isolated from a fishpond in China.</title>
        <authorList>
            <person name="Lu H."/>
            <person name="Cai Z."/>
        </authorList>
    </citation>
    <scope>NUCLEOTIDE SEQUENCE [LARGE SCALE GENOMIC DNA]</scope>
    <source>
        <strain evidence="2 3">JCM 31546</strain>
    </source>
</reference>
<organism evidence="2 3">
    <name type="scientific">Algoriphagus aestuariicola</name>
    <dbReference type="NCBI Taxonomy" id="1852016"/>
    <lineage>
        <taxon>Bacteria</taxon>
        <taxon>Pseudomonadati</taxon>
        <taxon>Bacteroidota</taxon>
        <taxon>Cytophagia</taxon>
        <taxon>Cytophagales</taxon>
        <taxon>Cyclobacteriaceae</taxon>
        <taxon>Algoriphagus</taxon>
    </lineage>
</organism>
<comment type="caution">
    <text evidence="2">The sequence shown here is derived from an EMBL/GenBank/DDBJ whole genome shotgun (WGS) entry which is preliminary data.</text>
</comment>
<dbReference type="Gene3D" id="2.40.160.60">
    <property type="entry name" value="Outer membrane protein transport protein (OMPP1/FadL/TodX)"/>
    <property type="match status" value="1"/>
</dbReference>
<evidence type="ECO:0000256" key="1">
    <source>
        <dbReference type="SAM" id="SignalP"/>
    </source>
</evidence>
<dbReference type="Proteomes" id="UP000664698">
    <property type="component" value="Unassembled WGS sequence"/>
</dbReference>
<feature type="chain" id="PRO_5046464015" description="Long-chain fatty acid transport protein" evidence="1">
    <location>
        <begin position="22"/>
        <end position="406"/>
    </location>
</feature>
<accession>A0ABS3BKR0</accession>
<keyword evidence="1" id="KW-0732">Signal</keyword>
<dbReference type="RefSeq" id="WP_206567851.1">
    <property type="nucleotide sequence ID" value="NZ_JAFKCW010000001.1"/>
</dbReference>
<protein>
    <recommendedName>
        <fullName evidence="4">Long-chain fatty acid transport protein</fullName>
    </recommendedName>
</protein>
<name>A0ABS3BKR0_9BACT</name>
<evidence type="ECO:0000313" key="3">
    <source>
        <dbReference type="Proteomes" id="UP000664698"/>
    </source>
</evidence>
<keyword evidence="3" id="KW-1185">Reference proteome</keyword>
<gene>
    <name evidence="2" type="ORF">J0A67_03350</name>
</gene>
<evidence type="ECO:0008006" key="4">
    <source>
        <dbReference type="Google" id="ProtNLM"/>
    </source>
</evidence>
<sequence>MKRTSVILFLAYIASAMHGFAQRGHGSLYSYFGAGTYTFDNFGMAKRLGGVGSAVRSPYFLNPINPASQNSLEVGFTFLFEGDMSYNYQVLETESEVQKNNFSNLNAFQFWFRTSKKSAFSLGLTPVTLQDYSFSDVVTFEGMQERYIRTYRGWGNTSKAYINWAFGLTDRISLGVRPSFLFANYQKESTYLDASESGYITDRTGSNSGFGLEAGVQAELLATPKFKLTWGANAQYYSKLTGTFNEEIATSTDRLVLYQADEKTSSFKLPKTLRSGLAFQSGKLLIAGDVLYNFSTESFENSQSSQVYSLGAELVPGYFAPEVLKSMSFSLGGRMDTGSLALDGQRVKSYAVSSGLGVPLNRSTRVNLSYQYQKTGEVQTLASESLHTITLQFSFGDRWFQRYKYE</sequence>
<evidence type="ECO:0000313" key="2">
    <source>
        <dbReference type="EMBL" id="MBN7799878.1"/>
    </source>
</evidence>
<proteinExistence type="predicted"/>